<evidence type="ECO:0000313" key="2">
    <source>
        <dbReference type="Proteomes" id="UP001652661"/>
    </source>
</evidence>
<dbReference type="GO" id="GO:0097500">
    <property type="term" value="P:receptor localization to non-motile cilium"/>
    <property type="evidence" value="ECO:0007669"/>
    <property type="project" value="TreeGrafter"/>
</dbReference>
<feature type="region of interest" description="Disordered" evidence="1">
    <location>
        <begin position="52"/>
        <end position="85"/>
    </location>
</feature>
<organism evidence="2 3">
    <name type="scientific">Drosophila kikkawai</name>
    <name type="common">Fruit fly</name>
    <dbReference type="NCBI Taxonomy" id="30033"/>
    <lineage>
        <taxon>Eukaryota</taxon>
        <taxon>Metazoa</taxon>
        <taxon>Ecdysozoa</taxon>
        <taxon>Arthropoda</taxon>
        <taxon>Hexapoda</taxon>
        <taxon>Insecta</taxon>
        <taxon>Pterygota</taxon>
        <taxon>Neoptera</taxon>
        <taxon>Endopterygota</taxon>
        <taxon>Diptera</taxon>
        <taxon>Brachycera</taxon>
        <taxon>Muscomorpha</taxon>
        <taxon>Ephydroidea</taxon>
        <taxon>Drosophilidae</taxon>
        <taxon>Drosophila</taxon>
        <taxon>Sophophora</taxon>
    </lineage>
</organism>
<dbReference type="InterPro" id="IPR028233">
    <property type="entry name" value="BBIP10"/>
</dbReference>
<dbReference type="Pfam" id="PF14777">
    <property type="entry name" value="BBIP10"/>
    <property type="match status" value="1"/>
</dbReference>
<dbReference type="RefSeq" id="XP_017020531.1">
    <property type="nucleotide sequence ID" value="XM_017165042.3"/>
</dbReference>
<name>A0A6P4ICG5_DROKI</name>
<dbReference type="PANTHER" id="PTHR28596:SF1">
    <property type="entry name" value="BBSOME-INTERACTING PROTEIN 1"/>
    <property type="match status" value="1"/>
</dbReference>
<dbReference type="GO" id="GO:0034464">
    <property type="term" value="C:BBSome"/>
    <property type="evidence" value="ECO:0007669"/>
    <property type="project" value="InterPro"/>
</dbReference>
<protein>
    <submittedName>
        <fullName evidence="3">BBSome-interacting protein 1</fullName>
    </submittedName>
</protein>
<accession>A0A6P4ICG5</accession>
<dbReference type="AlphaFoldDB" id="A0A6P4ICG5"/>
<dbReference type="OMA" id="MPLKSQA"/>
<gene>
    <name evidence="3" type="primary">BBIP1</name>
</gene>
<sequence>MSAVEAEVLRKVNEKIDLIEPTTGKLFFEHKSELVFCRPHLMPLKTQALERLEEMHRETARQLQKKRSSQSNPRKNTEPAGSRNE</sequence>
<keyword evidence="2" id="KW-1185">Reference proteome</keyword>
<dbReference type="GO" id="GO:0060271">
    <property type="term" value="P:cilium assembly"/>
    <property type="evidence" value="ECO:0007669"/>
    <property type="project" value="InterPro"/>
</dbReference>
<proteinExistence type="predicted"/>
<evidence type="ECO:0000256" key="1">
    <source>
        <dbReference type="SAM" id="MobiDB-lite"/>
    </source>
</evidence>
<dbReference type="OrthoDB" id="2154978at2759"/>
<dbReference type="PANTHER" id="PTHR28596">
    <property type="entry name" value="BBSOME-INTERACTING PROTEIN 1"/>
    <property type="match status" value="1"/>
</dbReference>
<reference evidence="3" key="1">
    <citation type="submission" date="2025-08" db="UniProtKB">
        <authorList>
            <consortium name="RefSeq"/>
        </authorList>
    </citation>
    <scope>IDENTIFICATION</scope>
    <source>
        <strain evidence="3">14028-0561.14</strain>
        <tissue evidence="3">Whole fly</tissue>
    </source>
</reference>
<dbReference type="Proteomes" id="UP001652661">
    <property type="component" value="Chromosome 3R"/>
</dbReference>
<evidence type="ECO:0000313" key="3">
    <source>
        <dbReference type="RefSeq" id="XP_017020531.1"/>
    </source>
</evidence>